<name>A0ABP6W9I5_9PSEU</name>
<dbReference type="EMBL" id="BAAAZN010000006">
    <property type="protein sequence ID" value="GAA3545983.1"/>
    <property type="molecule type" value="Genomic_DNA"/>
</dbReference>
<comment type="caution">
    <text evidence="1">The sequence shown here is derived from an EMBL/GenBank/DDBJ whole genome shotgun (WGS) entry which is preliminary data.</text>
</comment>
<evidence type="ECO:0000313" key="2">
    <source>
        <dbReference type="Proteomes" id="UP001500689"/>
    </source>
</evidence>
<evidence type="ECO:0000313" key="1">
    <source>
        <dbReference type="EMBL" id="GAA3545983.1"/>
    </source>
</evidence>
<organism evidence="1 2">
    <name type="scientific">Amycolatopsis ultiminotia</name>
    <dbReference type="NCBI Taxonomy" id="543629"/>
    <lineage>
        <taxon>Bacteria</taxon>
        <taxon>Bacillati</taxon>
        <taxon>Actinomycetota</taxon>
        <taxon>Actinomycetes</taxon>
        <taxon>Pseudonocardiales</taxon>
        <taxon>Pseudonocardiaceae</taxon>
        <taxon>Amycolatopsis</taxon>
    </lineage>
</organism>
<reference evidence="2" key="1">
    <citation type="journal article" date="2019" name="Int. J. Syst. Evol. Microbiol.">
        <title>The Global Catalogue of Microorganisms (GCM) 10K type strain sequencing project: providing services to taxonomists for standard genome sequencing and annotation.</title>
        <authorList>
            <consortium name="The Broad Institute Genomics Platform"/>
            <consortium name="The Broad Institute Genome Sequencing Center for Infectious Disease"/>
            <person name="Wu L."/>
            <person name="Ma J."/>
        </authorList>
    </citation>
    <scope>NUCLEOTIDE SEQUENCE [LARGE SCALE GENOMIC DNA]</scope>
    <source>
        <strain evidence="2">JCM 16898</strain>
    </source>
</reference>
<sequence length="49" mass="5668">MQHYSRMSGKLIKLGGPAVPRRDRDLADIPRRIGWIHEYRADHAVRAAE</sequence>
<gene>
    <name evidence="1" type="ORF">GCM10022222_32050</name>
</gene>
<protein>
    <submittedName>
        <fullName evidence="1">Uncharacterized protein</fullName>
    </submittedName>
</protein>
<dbReference type="Proteomes" id="UP001500689">
    <property type="component" value="Unassembled WGS sequence"/>
</dbReference>
<accession>A0ABP6W9I5</accession>
<keyword evidence="2" id="KW-1185">Reference proteome</keyword>
<proteinExistence type="predicted"/>